<evidence type="ECO:0000313" key="1">
    <source>
        <dbReference type="EMBL" id="CAG8449817.1"/>
    </source>
</evidence>
<reference evidence="1" key="1">
    <citation type="submission" date="2021-06" db="EMBL/GenBank/DDBJ databases">
        <authorList>
            <person name="Kallberg Y."/>
            <person name="Tangrot J."/>
            <person name="Rosling A."/>
        </authorList>
    </citation>
    <scope>NUCLEOTIDE SEQUENCE</scope>
    <source>
        <strain evidence="1">UK204</strain>
    </source>
</reference>
<proteinExistence type="predicted"/>
<protein>
    <submittedName>
        <fullName evidence="1">16571_t:CDS:1</fullName>
    </submittedName>
</protein>
<comment type="caution">
    <text evidence="1">The sequence shown here is derived from an EMBL/GenBank/DDBJ whole genome shotgun (WGS) entry which is preliminary data.</text>
</comment>
<accession>A0A9N8VBH7</accession>
<sequence>MVITVQYLDESLTKIGQLRSGLSSRFTEMDIDYPEYRTVIATQITIINLDDFYKKFMYACRYNGISETKWLQIFTDLVENSDIMKCYIELDLFS</sequence>
<gene>
    <name evidence="1" type="ORF">FCALED_LOCUS1152</name>
</gene>
<dbReference type="Proteomes" id="UP000789570">
    <property type="component" value="Unassembled WGS sequence"/>
</dbReference>
<dbReference type="EMBL" id="CAJVPQ010000137">
    <property type="protein sequence ID" value="CAG8449817.1"/>
    <property type="molecule type" value="Genomic_DNA"/>
</dbReference>
<name>A0A9N8VBH7_9GLOM</name>
<evidence type="ECO:0000313" key="2">
    <source>
        <dbReference type="Proteomes" id="UP000789570"/>
    </source>
</evidence>
<keyword evidence="2" id="KW-1185">Reference proteome</keyword>
<dbReference type="AlphaFoldDB" id="A0A9N8VBH7"/>
<dbReference type="OrthoDB" id="2340852at2759"/>
<organism evidence="1 2">
    <name type="scientific">Funneliformis caledonium</name>
    <dbReference type="NCBI Taxonomy" id="1117310"/>
    <lineage>
        <taxon>Eukaryota</taxon>
        <taxon>Fungi</taxon>
        <taxon>Fungi incertae sedis</taxon>
        <taxon>Mucoromycota</taxon>
        <taxon>Glomeromycotina</taxon>
        <taxon>Glomeromycetes</taxon>
        <taxon>Glomerales</taxon>
        <taxon>Glomeraceae</taxon>
        <taxon>Funneliformis</taxon>
    </lineage>
</organism>